<organism evidence="1">
    <name type="scientific">marine sediment metagenome</name>
    <dbReference type="NCBI Taxonomy" id="412755"/>
    <lineage>
        <taxon>unclassified sequences</taxon>
        <taxon>metagenomes</taxon>
        <taxon>ecological metagenomes</taxon>
    </lineage>
</organism>
<comment type="caution">
    <text evidence="1">The sequence shown here is derived from an EMBL/GenBank/DDBJ whole genome shotgun (WGS) entry which is preliminary data.</text>
</comment>
<evidence type="ECO:0008006" key="2">
    <source>
        <dbReference type="Google" id="ProtNLM"/>
    </source>
</evidence>
<feature type="non-terminal residue" evidence="1">
    <location>
        <position position="1"/>
    </location>
</feature>
<dbReference type="AlphaFoldDB" id="X1C489"/>
<sequence>YTNGKINTFSDFTGTKYAEYAEKLREMDSLISRSQILSNSTVHDELRKASEYAAVRNLLNSDLQPKYVLLDGAMSVFMHPARQYPSMPGGFMLRDLCTLARQKQVILCAVSKNHTIPFAHRIAKMAKDNFGVGAKWFCLLPSRDDPGGGLNIIDDRAYIPPVLAVPYLFSFSRNNRPSRIDFDRVWWLENIFVPGDPMTTRENEKALFKELEFMSRDARWYGYPVALALAHESCKLSFEDLRLAREISSDVLKEIGLVNHKTQPLRADFNQ</sequence>
<proteinExistence type="predicted"/>
<name>X1C489_9ZZZZ</name>
<dbReference type="EMBL" id="BART01016238">
    <property type="protein sequence ID" value="GAG79186.1"/>
    <property type="molecule type" value="Genomic_DNA"/>
</dbReference>
<accession>X1C489</accession>
<gene>
    <name evidence="1" type="ORF">S01H4_31283</name>
</gene>
<reference evidence="1" key="1">
    <citation type="journal article" date="2014" name="Front. Microbiol.">
        <title>High frequency of phylogenetically diverse reductive dehalogenase-homologous genes in deep subseafloor sedimentary metagenomes.</title>
        <authorList>
            <person name="Kawai M."/>
            <person name="Futagami T."/>
            <person name="Toyoda A."/>
            <person name="Takaki Y."/>
            <person name="Nishi S."/>
            <person name="Hori S."/>
            <person name="Arai W."/>
            <person name="Tsubouchi T."/>
            <person name="Morono Y."/>
            <person name="Uchiyama I."/>
            <person name="Ito T."/>
            <person name="Fujiyama A."/>
            <person name="Inagaki F."/>
            <person name="Takami H."/>
        </authorList>
    </citation>
    <scope>NUCLEOTIDE SEQUENCE</scope>
    <source>
        <strain evidence="1">Expedition CK06-06</strain>
    </source>
</reference>
<protein>
    <recommendedName>
        <fullName evidence="2">NurA domain-containing protein</fullName>
    </recommendedName>
</protein>
<evidence type="ECO:0000313" key="1">
    <source>
        <dbReference type="EMBL" id="GAG79186.1"/>
    </source>
</evidence>